<accession>A0A0V0GFG8</accession>
<dbReference type="EMBL" id="GEDG01039813">
    <property type="protein sequence ID" value="JAP06961.1"/>
    <property type="molecule type" value="Transcribed_RNA"/>
</dbReference>
<name>A0A0V0GFG8_SOLCH</name>
<sequence>MNVERCIIRKVIISSLFKLNNSENEGLRGIPNEPLTLFSINTDALIEGIFVEGSIGGAIGGTSIGEDIG</sequence>
<reference evidence="1" key="1">
    <citation type="submission" date="2015-12" db="EMBL/GenBank/DDBJ databases">
        <title>Gene expression during late stages of embryo sac development: a critical building block for successful pollen-pistil interactions.</title>
        <authorList>
            <person name="Liu Y."/>
            <person name="Joly V."/>
            <person name="Sabar M."/>
            <person name="Matton D.P."/>
        </authorList>
    </citation>
    <scope>NUCLEOTIDE SEQUENCE</scope>
</reference>
<evidence type="ECO:0000313" key="1">
    <source>
        <dbReference type="EMBL" id="JAP06961.1"/>
    </source>
</evidence>
<proteinExistence type="predicted"/>
<organism evidence="1">
    <name type="scientific">Solanum chacoense</name>
    <name type="common">Chaco potato</name>
    <dbReference type="NCBI Taxonomy" id="4108"/>
    <lineage>
        <taxon>Eukaryota</taxon>
        <taxon>Viridiplantae</taxon>
        <taxon>Streptophyta</taxon>
        <taxon>Embryophyta</taxon>
        <taxon>Tracheophyta</taxon>
        <taxon>Spermatophyta</taxon>
        <taxon>Magnoliopsida</taxon>
        <taxon>eudicotyledons</taxon>
        <taxon>Gunneridae</taxon>
        <taxon>Pentapetalae</taxon>
        <taxon>asterids</taxon>
        <taxon>lamiids</taxon>
        <taxon>Solanales</taxon>
        <taxon>Solanaceae</taxon>
        <taxon>Solanoideae</taxon>
        <taxon>Solaneae</taxon>
        <taxon>Solanum</taxon>
    </lineage>
</organism>
<protein>
    <submittedName>
        <fullName evidence="1">Putative ovule protein</fullName>
    </submittedName>
</protein>
<dbReference type="AlphaFoldDB" id="A0A0V0GFG8"/>